<dbReference type="PANTHER" id="PTHR32518">
    <property type="match status" value="1"/>
</dbReference>
<comment type="catalytic activity">
    <reaction evidence="1">
        <text>Transfers a segment of a (1-&gt;4)-alpha-D-glucan to a new position in an acceptor, which may be glucose or a (1-&gt;4)-alpha-D-glucan.</text>
        <dbReference type="EC" id="2.4.1.25"/>
    </reaction>
</comment>
<organism evidence="12">
    <name type="scientific">Waddlia chondrophila 2032/99</name>
    <dbReference type="NCBI Taxonomy" id="765953"/>
    <lineage>
        <taxon>Bacteria</taxon>
        <taxon>Pseudomonadati</taxon>
        <taxon>Chlamydiota</taxon>
        <taxon>Chlamydiia</taxon>
        <taxon>Parachlamydiales</taxon>
        <taxon>Waddliaceae</taxon>
        <taxon>Waddlia</taxon>
    </lineage>
</organism>
<dbReference type="GO" id="GO:0004134">
    <property type="term" value="F:4-alpha-glucanotransferase activity"/>
    <property type="evidence" value="ECO:0007669"/>
    <property type="project" value="UniProtKB-EC"/>
</dbReference>
<evidence type="ECO:0000256" key="3">
    <source>
        <dbReference type="ARBA" id="ARBA00005684"/>
    </source>
</evidence>
<dbReference type="PANTHER" id="PTHR32518:SF3">
    <property type="entry name" value="4-ALPHA-GLUCANOTRANSFERASE"/>
    <property type="match status" value="1"/>
</dbReference>
<dbReference type="Gene3D" id="3.20.20.80">
    <property type="entry name" value="Glycosidases"/>
    <property type="match status" value="2"/>
</dbReference>
<evidence type="ECO:0000256" key="11">
    <source>
        <dbReference type="ARBA" id="ARBA00031501"/>
    </source>
</evidence>
<keyword evidence="9" id="KW-0119">Carbohydrate metabolism</keyword>
<comment type="similarity">
    <text evidence="3">Belongs to the disproportionating enzyme family.</text>
</comment>
<dbReference type="GO" id="GO:0005737">
    <property type="term" value="C:cytoplasm"/>
    <property type="evidence" value="ECO:0007669"/>
    <property type="project" value="UniProtKB-SubCell"/>
</dbReference>
<proteinExistence type="inferred from homology"/>
<gene>
    <name evidence="12" type="ORF">WCH_DF20110</name>
</gene>
<evidence type="ECO:0000256" key="1">
    <source>
        <dbReference type="ARBA" id="ARBA00000439"/>
    </source>
</evidence>
<evidence type="ECO:0000256" key="6">
    <source>
        <dbReference type="ARBA" id="ARBA00022490"/>
    </source>
</evidence>
<comment type="subcellular location">
    <subcellularLocation>
        <location evidence="2">Cytoplasm</location>
    </subcellularLocation>
</comment>
<evidence type="ECO:0000256" key="5">
    <source>
        <dbReference type="ARBA" id="ARBA00020295"/>
    </source>
</evidence>
<reference evidence="12" key="1">
    <citation type="submission" date="2011-05" db="EMBL/GenBank/DDBJ databases">
        <title>Unity in variety -- the pan-genome of the Chlamydiae.</title>
        <authorList>
            <person name="Collingro A."/>
            <person name="Tischler P."/>
            <person name="Weinmaier T."/>
            <person name="Penz T."/>
            <person name="Heinz E."/>
            <person name="Brunham R.C."/>
            <person name="Read T.D."/>
            <person name="Bavoil P.M."/>
            <person name="Sachse K."/>
            <person name="Kahane S."/>
            <person name="Friedman M.G."/>
            <person name="Rattei T."/>
            <person name="Myers G.S.A."/>
            <person name="Horn M."/>
        </authorList>
    </citation>
    <scope>NUCLEOTIDE SEQUENCE</scope>
    <source>
        <strain evidence="12">2032/99</strain>
    </source>
</reference>
<evidence type="ECO:0000256" key="9">
    <source>
        <dbReference type="ARBA" id="ARBA00023277"/>
    </source>
</evidence>
<dbReference type="InterPro" id="IPR017853">
    <property type="entry name" value="GH"/>
</dbReference>
<dbReference type="Pfam" id="PF02446">
    <property type="entry name" value="Glyco_hydro_77"/>
    <property type="match status" value="2"/>
</dbReference>
<dbReference type="SUPFAM" id="SSF51445">
    <property type="entry name" value="(Trans)glycosidases"/>
    <property type="match status" value="1"/>
</dbReference>
<evidence type="ECO:0000256" key="2">
    <source>
        <dbReference type="ARBA" id="ARBA00004496"/>
    </source>
</evidence>
<dbReference type="EMBL" id="FR872598">
    <property type="protein sequence ID" value="CCB90340.1"/>
    <property type="molecule type" value="Genomic_DNA"/>
</dbReference>
<keyword evidence="7" id="KW-0328">Glycosyltransferase</keyword>
<sequence length="377" mass="43588">MISNWEKVGNAKRYGISIPIHALHSKTTYGIGEFLELIKLFPWIKSMGFSAVQLHPLCDTRGMANPHLPYSPFAFNPLFLSLTEIPHSNDKEELYLQKTINYTSAAKFKETLLIKFYYDHGETVFESDAFIKFSEENPWLDNYVGLKNQDPRFYQFIQFLCHQQMKQVKTEAEKHGILLISEIPTQLQAEAPDVKYHPSWFTIDNDKAGCNWSEMERDGYSWWKERFFHAAAYFDACKFDRPIDSNGFFKEISKELPLLLILNELQTTNLDCNSNLCPTVIYPNHEQCADHSLTILDKPSKFVSREQCKQLIKHSHSTSSLLHMISLTTYLSLIPNLNWIASAEEDANQWSLSIKPSVEELILDPSLREVMQECLVS</sequence>
<keyword evidence="6" id="KW-0963">Cytoplasm</keyword>
<evidence type="ECO:0000256" key="7">
    <source>
        <dbReference type="ARBA" id="ARBA00022676"/>
    </source>
</evidence>
<protein>
    <recommendedName>
        <fullName evidence="5">4-alpha-glucanotransferase</fullName>
        <ecNumber evidence="4">2.4.1.25</ecNumber>
    </recommendedName>
    <alternativeName>
        <fullName evidence="10">Amylomaltase</fullName>
    </alternativeName>
    <alternativeName>
        <fullName evidence="11">Disproportionating enzyme</fullName>
    </alternativeName>
</protein>
<evidence type="ECO:0000256" key="10">
    <source>
        <dbReference type="ARBA" id="ARBA00031423"/>
    </source>
</evidence>
<dbReference type="EC" id="2.4.1.25" evidence="4"/>
<dbReference type="AlphaFoldDB" id="F8LA33"/>
<accession>F8LA33</accession>
<dbReference type="GO" id="GO:0005975">
    <property type="term" value="P:carbohydrate metabolic process"/>
    <property type="evidence" value="ECO:0007669"/>
    <property type="project" value="InterPro"/>
</dbReference>
<name>F8LA33_9BACT</name>
<evidence type="ECO:0000256" key="8">
    <source>
        <dbReference type="ARBA" id="ARBA00022679"/>
    </source>
</evidence>
<evidence type="ECO:0000313" key="12">
    <source>
        <dbReference type="EMBL" id="CCB90340.1"/>
    </source>
</evidence>
<evidence type="ECO:0000256" key="4">
    <source>
        <dbReference type="ARBA" id="ARBA00012560"/>
    </source>
</evidence>
<keyword evidence="8" id="KW-0808">Transferase</keyword>
<dbReference type="InterPro" id="IPR003385">
    <property type="entry name" value="Glyco_hydro_77"/>
</dbReference>